<feature type="coiled-coil region" evidence="1">
    <location>
        <begin position="516"/>
        <end position="568"/>
    </location>
</feature>
<name>A0A1X6PAI7_PORUM</name>
<evidence type="ECO:0000313" key="3">
    <source>
        <dbReference type="EMBL" id="OSX77736.1"/>
    </source>
</evidence>
<evidence type="ECO:0000256" key="1">
    <source>
        <dbReference type="SAM" id="Coils"/>
    </source>
</evidence>
<evidence type="ECO:0000256" key="2">
    <source>
        <dbReference type="SAM" id="MobiDB-lite"/>
    </source>
</evidence>
<organism evidence="3 4">
    <name type="scientific">Porphyra umbilicalis</name>
    <name type="common">Purple laver</name>
    <name type="synonym">Red alga</name>
    <dbReference type="NCBI Taxonomy" id="2786"/>
    <lineage>
        <taxon>Eukaryota</taxon>
        <taxon>Rhodophyta</taxon>
        <taxon>Bangiophyceae</taxon>
        <taxon>Bangiales</taxon>
        <taxon>Bangiaceae</taxon>
        <taxon>Porphyra</taxon>
    </lineage>
</organism>
<accession>A0A1X6PAI7</accession>
<dbReference type="EMBL" id="KV918829">
    <property type="protein sequence ID" value="OSX77736.1"/>
    <property type="molecule type" value="Genomic_DNA"/>
</dbReference>
<feature type="region of interest" description="Disordered" evidence="2">
    <location>
        <begin position="121"/>
        <end position="211"/>
    </location>
</feature>
<gene>
    <name evidence="3" type="ORF">BU14_0135s0010</name>
</gene>
<dbReference type="AlphaFoldDB" id="A0A1X6PAI7"/>
<feature type="compositionally biased region" description="Acidic residues" evidence="2">
    <location>
        <begin position="157"/>
        <end position="166"/>
    </location>
</feature>
<dbReference type="Proteomes" id="UP000218209">
    <property type="component" value="Unassembled WGS sequence"/>
</dbReference>
<keyword evidence="4" id="KW-1185">Reference proteome</keyword>
<evidence type="ECO:0000313" key="4">
    <source>
        <dbReference type="Proteomes" id="UP000218209"/>
    </source>
</evidence>
<reference evidence="3 4" key="1">
    <citation type="submission" date="2017-03" db="EMBL/GenBank/DDBJ databases">
        <title>WGS assembly of Porphyra umbilicalis.</title>
        <authorList>
            <person name="Brawley S.H."/>
            <person name="Blouin N.A."/>
            <person name="Ficko-Blean E."/>
            <person name="Wheeler G.L."/>
            <person name="Lohr M."/>
            <person name="Goodson H.V."/>
            <person name="Jenkins J.W."/>
            <person name="Blaby-Haas C.E."/>
            <person name="Helliwell K.E."/>
            <person name="Chan C."/>
            <person name="Marriage T."/>
            <person name="Bhattacharya D."/>
            <person name="Klein A.S."/>
            <person name="Badis Y."/>
            <person name="Brodie J."/>
            <person name="Cao Y."/>
            <person name="Collen J."/>
            <person name="Dittami S.M."/>
            <person name="Gachon C.M."/>
            <person name="Green B.R."/>
            <person name="Karpowicz S."/>
            <person name="Kim J.W."/>
            <person name="Kudahl U."/>
            <person name="Lin S."/>
            <person name="Michel G."/>
            <person name="Mittag M."/>
            <person name="Olson B.J."/>
            <person name="Pangilinan J."/>
            <person name="Peng Y."/>
            <person name="Qiu H."/>
            <person name="Shu S."/>
            <person name="Singer J.T."/>
            <person name="Smith A.G."/>
            <person name="Sprecher B.N."/>
            <person name="Wagner V."/>
            <person name="Wang W."/>
            <person name="Wang Z.-Y."/>
            <person name="Yan J."/>
            <person name="Yarish C."/>
            <person name="Zoeuner-Riek S."/>
            <person name="Zhuang Y."/>
            <person name="Zou Y."/>
            <person name="Lindquist E.A."/>
            <person name="Grimwood J."/>
            <person name="Barry K."/>
            <person name="Rokhsar D.S."/>
            <person name="Schmutz J."/>
            <person name="Stiller J.W."/>
            <person name="Grossman A.R."/>
            <person name="Prochnik S.E."/>
        </authorList>
    </citation>
    <scope>NUCLEOTIDE SEQUENCE [LARGE SCALE GENOMIC DNA]</scope>
    <source>
        <strain evidence="3">4086291</strain>
    </source>
</reference>
<sequence length="730" mass="80081">MSSLRDWMTTNRFEKYLVAFEEEMGVQTVSDLEFVTAGDLEQLGVMPVQRRRFQRLVSAQSVQTSLPAAPRTAQGMLPALPASPEAALLVVSPLPAAPAVSRPWAPPMGMSIVNAGAAVSGGQTTNDLQMDKGGDSTKRPARNTESPSRIGRRADVPEDATQDDGSSDGSDFQIDPEDESSGTDSTDINSTRRPRKRRKYVPGPARRLNHASVLAEGRARRHLPRTYSNGTVPTSFEAASSAPASRVFFDANGRCSCQSVMNSFADRLTPARRTARERRKAEKDGDCKGAQSVYNYARLGSIVMELLFDGQGNMVVHEKCALEFLGVSNAWLAQRHKQAVQAAKAPVILMTKSEIASSPNSEGLIKRIIRPDTCLLSVSQFCTSSSENWRFKVVAVYSDHALSGRPSNRMKSAERELFVVFVRAHRTPTGRTPDKNGRYHGAAYYLDANGDCARLSFSAGFIEALVASGRAKVNGEVPLRWLKEYFGSTLRVDGKAVPSEEHTTLYPHKTDACSTCECLRADLRSARQAMKRHEQQGDKGSLIRQQAIAEVKQTIADLEAAHEAHEDEAACAVQHHRQCVVNAAKRYERLSVLFYKLFPADATDMQLPVDVDEAKLEALVCAASDDWFDLSSDYQQDKSVPVWNQSPQPGPTYFMSGHTHYVHIFCAESCGSANGRTRFSRNNVYTRSEMVGGAKSSDDTLSTLCDLLLGSLNIGVDDPPVYRTGYGPEH</sequence>
<proteinExistence type="predicted"/>
<protein>
    <recommendedName>
        <fullName evidence="5">SAM domain-containing protein</fullName>
    </recommendedName>
</protein>
<feature type="compositionally biased region" description="Basic and acidic residues" evidence="2">
    <location>
        <begin position="129"/>
        <end position="138"/>
    </location>
</feature>
<evidence type="ECO:0008006" key="5">
    <source>
        <dbReference type="Google" id="ProtNLM"/>
    </source>
</evidence>
<feature type="compositionally biased region" description="Polar residues" evidence="2">
    <location>
        <begin position="182"/>
        <end position="191"/>
    </location>
</feature>
<keyword evidence="1" id="KW-0175">Coiled coil</keyword>